<accession>A0A383C3B8</accession>
<evidence type="ECO:0000313" key="1">
    <source>
        <dbReference type="EMBL" id="SVE26936.1"/>
    </source>
</evidence>
<proteinExistence type="predicted"/>
<name>A0A383C3B8_9ZZZZ</name>
<reference evidence="1" key="1">
    <citation type="submission" date="2018-05" db="EMBL/GenBank/DDBJ databases">
        <authorList>
            <person name="Lanie J.A."/>
            <person name="Ng W.-L."/>
            <person name="Kazmierczak K.M."/>
            <person name="Andrzejewski T.M."/>
            <person name="Davidsen T.M."/>
            <person name="Wayne K.J."/>
            <person name="Tettelin H."/>
            <person name="Glass J.I."/>
            <person name="Rusch D."/>
            <person name="Podicherti R."/>
            <person name="Tsui H.-C.T."/>
            <person name="Winkler M.E."/>
        </authorList>
    </citation>
    <scope>NUCLEOTIDE SEQUENCE</scope>
</reference>
<feature type="non-terminal residue" evidence="1">
    <location>
        <position position="46"/>
    </location>
</feature>
<organism evidence="1">
    <name type="scientific">marine metagenome</name>
    <dbReference type="NCBI Taxonomy" id="408172"/>
    <lineage>
        <taxon>unclassified sequences</taxon>
        <taxon>metagenomes</taxon>
        <taxon>ecological metagenomes</taxon>
    </lineage>
</organism>
<dbReference type="EMBL" id="UINC01205665">
    <property type="protein sequence ID" value="SVE26936.1"/>
    <property type="molecule type" value="Genomic_DNA"/>
</dbReference>
<gene>
    <name evidence="1" type="ORF">METZ01_LOCUS479790</name>
</gene>
<sequence length="46" mass="4920">MGFPNPLIGNQVRHLLILISLFLFSFTIISCSSSSDDGASTTSDDT</sequence>
<dbReference type="AlphaFoldDB" id="A0A383C3B8"/>
<protein>
    <submittedName>
        <fullName evidence="1">Uncharacterized protein</fullName>
    </submittedName>
</protein>